<reference evidence="2" key="2">
    <citation type="submission" date="2019-06" db="EMBL/GenBank/DDBJ databases">
        <title>Genomics analysis of Aphanomyces spp. identifies a new class of oomycete effector associated with host adaptation.</title>
        <authorList>
            <person name="Gaulin E."/>
        </authorList>
    </citation>
    <scope>NUCLEOTIDE SEQUENCE</scope>
    <source>
        <strain evidence="2">CBS 578.67</strain>
    </source>
</reference>
<dbReference type="EMBL" id="VJMH01006384">
    <property type="protein sequence ID" value="KAF0690266.1"/>
    <property type="molecule type" value="Genomic_DNA"/>
</dbReference>
<organism evidence="3 4">
    <name type="scientific">Aphanomyces stellatus</name>
    <dbReference type="NCBI Taxonomy" id="120398"/>
    <lineage>
        <taxon>Eukaryota</taxon>
        <taxon>Sar</taxon>
        <taxon>Stramenopiles</taxon>
        <taxon>Oomycota</taxon>
        <taxon>Saprolegniomycetes</taxon>
        <taxon>Saprolegniales</taxon>
        <taxon>Verrucalvaceae</taxon>
        <taxon>Aphanomyces</taxon>
    </lineage>
</organism>
<dbReference type="PANTHER" id="PTHR30411">
    <property type="entry name" value="CYTOPLASMIC PROTEIN"/>
    <property type="match status" value="1"/>
</dbReference>
<dbReference type="Gene3D" id="3.90.960.10">
    <property type="entry name" value="YbaK/aminoacyl-tRNA synthetase-associated domain"/>
    <property type="match status" value="1"/>
</dbReference>
<reference evidence="3 4" key="1">
    <citation type="submission" date="2019-03" db="EMBL/GenBank/DDBJ databases">
        <authorList>
            <person name="Gaulin E."/>
            <person name="Dumas B."/>
        </authorList>
    </citation>
    <scope>NUCLEOTIDE SEQUENCE [LARGE SCALE GENOMIC DNA]</scope>
    <source>
        <strain evidence="3">CBS 568.67</strain>
    </source>
</reference>
<protein>
    <submittedName>
        <fullName evidence="3">Aste57867_18340 protein</fullName>
    </submittedName>
</protein>
<evidence type="ECO:0000313" key="3">
    <source>
        <dbReference type="EMBL" id="VFT95076.1"/>
    </source>
</evidence>
<proteinExistence type="predicted"/>
<dbReference type="Pfam" id="PF04073">
    <property type="entry name" value="tRNA_edit"/>
    <property type="match status" value="1"/>
</dbReference>
<dbReference type="OrthoDB" id="1058301at2759"/>
<keyword evidence="4" id="KW-1185">Reference proteome</keyword>
<name>A0A485L9T9_9STRA</name>
<evidence type="ECO:0000313" key="4">
    <source>
        <dbReference type="Proteomes" id="UP000332933"/>
    </source>
</evidence>
<gene>
    <name evidence="3" type="primary">Aste57867_18340</name>
    <name evidence="2" type="ORF">As57867_018278</name>
    <name evidence="3" type="ORF">ASTE57867_18340</name>
</gene>
<evidence type="ECO:0000313" key="2">
    <source>
        <dbReference type="EMBL" id="KAF0690266.1"/>
    </source>
</evidence>
<dbReference type="SUPFAM" id="SSF55826">
    <property type="entry name" value="YbaK/ProRS associated domain"/>
    <property type="match status" value="1"/>
</dbReference>
<sequence>MVVDERILQAVEQRVEALEVRLRGMESVSRAVEDLRERQVYSAKLHRAPHNYYEWTLAERAKFLNCTVAQLCKSIIMENVAWKDDMHHVPRFVCVIVQYKAKINSDKVAKLVRDAGANGVQKISRKQVNFQHAPPDISAQLTGFEFNGVSPFGMLTPLPTIVSTPILDLPYIWLGGGAHDVKLKVAVSQCVQALAAISGDVSEARGENES</sequence>
<dbReference type="AlphaFoldDB" id="A0A485L9T9"/>
<dbReference type="PANTHER" id="PTHR30411:SF4">
    <property type="entry name" value="YBAK_AMINOACYL-TRNA SYNTHETASE-ASSOCIATED DOMAIN-CONTAINING PROTEIN"/>
    <property type="match status" value="1"/>
</dbReference>
<feature type="domain" description="YbaK/aminoacyl-tRNA synthetase-associated" evidence="1">
    <location>
        <begin position="56"/>
        <end position="187"/>
    </location>
</feature>
<dbReference type="InterPro" id="IPR036754">
    <property type="entry name" value="YbaK/aa-tRNA-synt-asso_dom_sf"/>
</dbReference>
<dbReference type="InterPro" id="IPR007214">
    <property type="entry name" value="YbaK/aa-tRNA-synth-assoc-dom"/>
</dbReference>
<evidence type="ECO:0000259" key="1">
    <source>
        <dbReference type="Pfam" id="PF04073"/>
    </source>
</evidence>
<dbReference type="GO" id="GO:0002161">
    <property type="term" value="F:aminoacyl-tRNA deacylase activity"/>
    <property type="evidence" value="ECO:0007669"/>
    <property type="project" value="InterPro"/>
</dbReference>
<dbReference type="CDD" id="cd04332">
    <property type="entry name" value="YbaK_like"/>
    <property type="match status" value="1"/>
</dbReference>
<dbReference type="Proteomes" id="UP000332933">
    <property type="component" value="Unassembled WGS sequence"/>
</dbReference>
<dbReference type="EMBL" id="CAADRA010006405">
    <property type="protein sequence ID" value="VFT95076.1"/>
    <property type="molecule type" value="Genomic_DNA"/>
</dbReference>
<accession>A0A485L9T9</accession>